<reference evidence="2 3" key="1">
    <citation type="submission" date="2018-01" db="EMBL/GenBank/DDBJ databases">
        <title>Harnessing the power of phylogenomics to disentangle the directionality and signatures of interkingdom host jumping in the parasitic fungal genus Tolypocladium.</title>
        <authorList>
            <person name="Quandt C.A."/>
            <person name="Patterson W."/>
            <person name="Spatafora J.W."/>
        </authorList>
    </citation>
    <scope>NUCLEOTIDE SEQUENCE [LARGE SCALE GENOMIC DNA]</scope>
    <source>
        <strain evidence="2 3">NRBC 100945</strain>
    </source>
</reference>
<proteinExistence type="predicted"/>
<dbReference type="EMBL" id="PKSG01001006">
    <property type="protein sequence ID" value="POR31711.1"/>
    <property type="molecule type" value="Genomic_DNA"/>
</dbReference>
<dbReference type="Proteomes" id="UP000237481">
    <property type="component" value="Unassembled WGS sequence"/>
</dbReference>
<dbReference type="AlphaFoldDB" id="A0A2S4KNG9"/>
<evidence type="ECO:0000313" key="3">
    <source>
        <dbReference type="Proteomes" id="UP000237481"/>
    </source>
</evidence>
<evidence type="ECO:0000313" key="2">
    <source>
        <dbReference type="EMBL" id="POR31711.1"/>
    </source>
</evidence>
<sequence length="196" mass="20500">MDPGADDEAAMAQMMGFSAFGAPQNKKRKYNPNADAATGAPPQPSRGSGRGASTGSNATPLGQAQNRAAGRAATTTDTHEMDLDDDGDSAPAAAHLPAQEDATASSGPALVRPAGLPERPAPRTGFVGSPFSEPLAGQRRHERRPDDDPSRGQWYQGYYDASSNENPWDRLEKAMGLQPKGTWISRGNQPTAAAAT</sequence>
<name>A0A2S4KNG9_9HYPO</name>
<dbReference type="OrthoDB" id="5419162at2759"/>
<comment type="caution">
    <text evidence="2">The sequence shown here is derived from an EMBL/GenBank/DDBJ whole genome shotgun (WGS) entry which is preliminary data.</text>
</comment>
<feature type="region of interest" description="Disordered" evidence="1">
    <location>
        <begin position="20"/>
        <end position="166"/>
    </location>
</feature>
<organism evidence="2 3">
    <name type="scientific">Tolypocladium paradoxum</name>
    <dbReference type="NCBI Taxonomy" id="94208"/>
    <lineage>
        <taxon>Eukaryota</taxon>
        <taxon>Fungi</taxon>
        <taxon>Dikarya</taxon>
        <taxon>Ascomycota</taxon>
        <taxon>Pezizomycotina</taxon>
        <taxon>Sordariomycetes</taxon>
        <taxon>Hypocreomycetidae</taxon>
        <taxon>Hypocreales</taxon>
        <taxon>Ophiocordycipitaceae</taxon>
        <taxon>Tolypocladium</taxon>
    </lineage>
</organism>
<gene>
    <name evidence="2" type="ORF">TPAR_08061</name>
</gene>
<evidence type="ECO:0000256" key="1">
    <source>
        <dbReference type="SAM" id="MobiDB-lite"/>
    </source>
</evidence>
<protein>
    <submittedName>
        <fullName evidence="2">Uncharacterized protein</fullName>
    </submittedName>
</protein>
<accession>A0A2S4KNG9</accession>
<keyword evidence="3" id="KW-1185">Reference proteome</keyword>
<feature type="compositionally biased region" description="Low complexity" evidence="1">
    <location>
        <begin position="45"/>
        <end position="75"/>
    </location>
</feature>